<keyword evidence="9" id="KW-0460">Magnesium</keyword>
<comment type="function">
    <text evidence="9">Catalyzes the NADPH-dependent rearrangement and reduction of 1-deoxy-D-xylulose-5-phosphate (DXP) to 2-C-methyl-D-erythritol 4-phosphate (MEP).</text>
</comment>
<feature type="binding site" evidence="9">
    <location>
        <position position="38"/>
    </location>
    <ligand>
        <name>NADPH</name>
        <dbReference type="ChEBI" id="CHEBI:57783"/>
    </ligand>
</feature>
<feature type="binding site" evidence="9">
    <location>
        <position position="10"/>
    </location>
    <ligand>
        <name>NADPH</name>
        <dbReference type="ChEBI" id="CHEBI:57783"/>
    </ligand>
</feature>
<comment type="caution">
    <text evidence="9">Lacks conserved residue(s) required for the propagation of feature annotation.</text>
</comment>
<dbReference type="GO" id="GO:0030604">
    <property type="term" value="F:1-deoxy-D-xylulose-5-phosphate reductoisomerase activity"/>
    <property type="evidence" value="ECO:0007669"/>
    <property type="project" value="UniProtKB-UniRule"/>
</dbReference>
<dbReference type="Pfam" id="PF13288">
    <property type="entry name" value="DXPR_C"/>
    <property type="match status" value="1"/>
</dbReference>
<keyword evidence="13" id="KW-0413">Isomerase</keyword>
<feature type="domain" description="DXP reductoisomerase C-terminal" evidence="12">
    <location>
        <begin position="252"/>
        <end position="368"/>
    </location>
</feature>
<dbReference type="GO" id="GO:0030145">
    <property type="term" value="F:manganese ion binding"/>
    <property type="evidence" value="ECO:0007669"/>
    <property type="project" value="TreeGrafter"/>
</dbReference>
<protein>
    <recommendedName>
        <fullName evidence="9">1-deoxy-D-xylulose 5-phosphate reductoisomerase</fullName>
        <shortName evidence="9">DXP reductoisomerase</shortName>
        <ecNumber evidence="9">1.1.1.267</ecNumber>
    </recommendedName>
    <alternativeName>
        <fullName evidence="9">1-deoxyxylulose-5-phosphate reductoisomerase</fullName>
    </alternativeName>
    <alternativeName>
        <fullName evidence="9">2-C-methyl-D-erythritol 4-phosphate synthase</fullName>
    </alternativeName>
</protein>
<evidence type="ECO:0000256" key="6">
    <source>
        <dbReference type="ARBA" id="ARBA00023211"/>
    </source>
</evidence>
<dbReference type="InterPro" id="IPR013644">
    <property type="entry name" value="DXP_reductoisomerase_C"/>
</dbReference>
<evidence type="ECO:0000256" key="7">
    <source>
        <dbReference type="ARBA" id="ARBA00023229"/>
    </source>
</evidence>
<feature type="binding site" evidence="9">
    <location>
        <position position="212"/>
    </location>
    <ligand>
        <name>Mn(2+)</name>
        <dbReference type="ChEBI" id="CHEBI:29035"/>
    </ligand>
</feature>
<proteinExistence type="inferred from homology"/>
<evidence type="ECO:0000256" key="9">
    <source>
        <dbReference type="HAMAP-Rule" id="MF_00183"/>
    </source>
</evidence>
<feature type="binding site" evidence="9">
    <location>
        <position position="170"/>
    </location>
    <ligand>
        <name>1-deoxy-D-xylulose 5-phosphate</name>
        <dbReference type="ChEBI" id="CHEBI:57792"/>
    </ligand>
</feature>
<dbReference type="GO" id="GO:0016853">
    <property type="term" value="F:isomerase activity"/>
    <property type="evidence" value="ECO:0007669"/>
    <property type="project" value="UniProtKB-KW"/>
</dbReference>
<dbReference type="PANTHER" id="PTHR30525">
    <property type="entry name" value="1-DEOXY-D-XYLULOSE 5-PHOSPHATE REDUCTOISOMERASE"/>
    <property type="match status" value="1"/>
</dbReference>
<feature type="binding site" evidence="9">
    <location>
        <position position="190"/>
    </location>
    <ligand>
        <name>1-deoxy-D-xylulose 5-phosphate</name>
        <dbReference type="ChEBI" id="CHEBI:57792"/>
    </ligand>
</feature>
<feature type="binding site" evidence="9">
    <location>
        <position position="119"/>
    </location>
    <ligand>
        <name>1-deoxy-D-xylulose 5-phosphate</name>
        <dbReference type="ChEBI" id="CHEBI:57792"/>
    </ligand>
</feature>
<evidence type="ECO:0000313" key="14">
    <source>
        <dbReference type="Proteomes" id="UP000317778"/>
    </source>
</evidence>
<dbReference type="PANTHER" id="PTHR30525:SF0">
    <property type="entry name" value="1-DEOXY-D-XYLULOSE 5-PHOSPHATE REDUCTOISOMERASE, CHLOROPLASTIC"/>
    <property type="match status" value="1"/>
</dbReference>
<dbReference type="HAMAP" id="MF_00183">
    <property type="entry name" value="DXP_reductoisom"/>
    <property type="match status" value="1"/>
</dbReference>
<feature type="binding site" evidence="9">
    <location>
        <position position="203"/>
    </location>
    <ligand>
        <name>1-deoxy-D-xylulose 5-phosphate</name>
        <dbReference type="ChEBI" id="CHEBI:57792"/>
    </ligand>
</feature>
<keyword evidence="3 9" id="KW-0479">Metal-binding</keyword>
<dbReference type="SUPFAM" id="SSF51735">
    <property type="entry name" value="NAD(P)-binding Rossmann-fold domains"/>
    <property type="match status" value="1"/>
</dbReference>
<feature type="binding site" evidence="9">
    <location>
        <position position="11"/>
    </location>
    <ligand>
        <name>NADPH</name>
        <dbReference type="ChEBI" id="CHEBI:57783"/>
    </ligand>
</feature>
<dbReference type="GO" id="GO:0051484">
    <property type="term" value="P:isopentenyl diphosphate biosynthetic process, methylerythritol 4-phosphate pathway involved in terpenoid biosynthetic process"/>
    <property type="evidence" value="ECO:0007669"/>
    <property type="project" value="TreeGrafter"/>
</dbReference>
<evidence type="ECO:0000259" key="11">
    <source>
        <dbReference type="Pfam" id="PF08436"/>
    </source>
</evidence>
<feature type="binding site" evidence="9">
    <location>
        <position position="196"/>
    </location>
    <ligand>
        <name>NADPH</name>
        <dbReference type="ChEBI" id="CHEBI:57783"/>
    </ligand>
</feature>
<feature type="binding site" evidence="9">
    <location>
        <position position="146"/>
    </location>
    <ligand>
        <name>1-deoxy-D-xylulose 5-phosphate</name>
        <dbReference type="ChEBI" id="CHEBI:57792"/>
    </ligand>
</feature>
<dbReference type="EC" id="1.1.1.267" evidence="9"/>
<feature type="binding site" evidence="9">
    <location>
        <position position="37"/>
    </location>
    <ligand>
        <name>NADPH</name>
        <dbReference type="ChEBI" id="CHEBI:57783"/>
    </ligand>
</feature>
<dbReference type="InterPro" id="IPR036169">
    <property type="entry name" value="DXPR_C_sf"/>
</dbReference>
<dbReference type="EMBL" id="NJBO01000002">
    <property type="protein sequence ID" value="TKJ44050.1"/>
    <property type="molecule type" value="Genomic_DNA"/>
</dbReference>
<comment type="caution">
    <text evidence="13">The sequence shown here is derived from an EMBL/GenBank/DDBJ whole genome shotgun (WGS) entry which is preliminary data.</text>
</comment>
<dbReference type="UniPathway" id="UPA00056">
    <property type="reaction ID" value="UER00092"/>
</dbReference>
<keyword evidence="5 9" id="KW-0560">Oxidoreductase</keyword>
<evidence type="ECO:0000256" key="8">
    <source>
        <dbReference type="ARBA" id="ARBA00048543"/>
    </source>
</evidence>
<comment type="catalytic activity">
    <reaction evidence="8">
        <text>2-C-methyl-D-erythritol 4-phosphate + NADP(+) = 1-deoxy-D-xylulose 5-phosphate + NADPH + H(+)</text>
        <dbReference type="Rhea" id="RHEA:13717"/>
        <dbReference type="ChEBI" id="CHEBI:15378"/>
        <dbReference type="ChEBI" id="CHEBI:57783"/>
        <dbReference type="ChEBI" id="CHEBI:57792"/>
        <dbReference type="ChEBI" id="CHEBI:58262"/>
        <dbReference type="ChEBI" id="CHEBI:58349"/>
        <dbReference type="EC" id="1.1.1.267"/>
    </reaction>
    <physiologicalReaction direction="right-to-left" evidence="8">
        <dbReference type="Rhea" id="RHEA:13719"/>
    </physiologicalReaction>
</comment>
<dbReference type="AlphaFoldDB" id="A0A532VA22"/>
<dbReference type="InterPro" id="IPR026877">
    <property type="entry name" value="DXPR_C"/>
</dbReference>
<accession>A0A532VA22</accession>
<evidence type="ECO:0000259" key="10">
    <source>
        <dbReference type="Pfam" id="PF02670"/>
    </source>
</evidence>
<dbReference type="InterPro" id="IPR013512">
    <property type="entry name" value="DXP_reductoisomerase_N"/>
</dbReference>
<evidence type="ECO:0000256" key="3">
    <source>
        <dbReference type="ARBA" id="ARBA00022723"/>
    </source>
</evidence>
<feature type="binding site" evidence="9">
    <location>
        <position position="146"/>
    </location>
    <ligand>
        <name>Mn(2+)</name>
        <dbReference type="ChEBI" id="CHEBI:29035"/>
    </ligand>
</feature>
<feature type="binding site" evidence="9">
    <location>
        <position position="144"/>
    </location>
    <ligand>
        <name>Mn(2+)</name>
        <dbReference type="ChEBI" id="CHEBI:29035"/>
    </ligand>
</feature>
<dbReference type="Pfam" id="PF08436">
    <property type="entry name" value="DXP_redisom_C"/>
    <property type="match status" value="1"/>
</dbReference>
<organism evidence="13 14">
    <name type="scientific">candidate division TA06 bacterium B3_TA06</name>
    <dbReference type="NCBI Taxonomy" id="2012487"/>
    <lineage>
        <taxon>Bacteria</taxon>
        <taxon>Bacteria division TA06</taxon>
    </lineage>
</organism>
<evidence type="ECO:0000256" key="2">
    <source>
        <dbReference type="ARBA" id="ARBA00006825"/>
    </source>
</evidence>
<feature type="domain" description="1-deoxy-D-xylulose 5-phosphate reductoisomerase N-terminal" evidence="10">
    <location>
        <begin position="4"/>
        <end position="126"/>
    </location>
</feature>
<feature type="domain" description="1-deoxy-D-xylulose 5-phosphate reductoisomerase C-terminal" evidence="11">
    <location>
        <begin position="140"/>
        <end position="220"/>
    </location>
</feature>
<dbReference type="Pfam" id="PF02670">
    <property type="entry name" value="DXP_reductoisom"/>
    <property type="match status" value="1"/>
</dbReference>
<dbReference type="Gene3D" id="3.40.50.720">
    <property type="entry name" value="NAD(P)-binding Rossmann-like Domain"/>
    <property type="match status" value="1"/>
</dbReference>
<comment type="pathway">
    <text evidence="1 9">Isoprenoid biosynthesis; isopentenyl diphosphate biosynthesis via DXP pathway; isopentenyl diphosphate from 1-deoxy-D-xylulose 5-phosphate: step 1/6.</text>
</comment>
<evidence type="ECO:0000313" key="13">
    <source>
        <dbReference type="EMBL" id="TKJ44050.1"/>
    </source>
</evidence>
<feature type="binding site" evidence="9">
    <location>
        <position position="13"/>
    </location>
    <ligand>
        <name>NADPH</name>
        <dbReference type="ChEBI" id="CHEBI:57783"/>
    </ligand>
</feature>
<feature type="binding site" evidence="9">
    <location>
        <position position="120"/>
    </location>
    <ligand>
        <name>NADPH</name>
        <dbReference type="ChEBI" id="CHEBI:57783"/>
    </ligand>
</feature>
<sequence>MKNVAILGSTGTIGRLSVEVIKELSSRLRVFGLAANRNIQLLASQIAEFTPQQAVVLDEEQCALLSSSRIPVSCGSAALLNLARHPDLDILVVAMTGTAAVDAVLAALRAGKRVALATKEILVSFGRFVNQALDEGKGELLPVDSEHNAIHQCLEGRDPSTVKRLILTASGGPFRNRSYEGAKPEDVLAHPTWNMGERITVDSAMLMNKGFEVIEAHFLFKIEPRRIKVLVHPQSIVHSLVEFMDGSVLAQLSLPDMRLPIEYALLYPERGPQIVSQLDLAKVGSLEFERADLKRFPCLALAYEALKRGGTAPAVLQAADEEAVNQFLAGRLQFERIPELIKGALEVHRYIRTPSIEETRQAERLAKEFVKQVVQ</sequence>
<dbReference type="Proteomes" id="UP000317778">
    <property type="component" value="Unassembled WGS sequence"/>
</dbReference>
<reference evidence="13 14" key="1">
    <citation type="submission" date="2017-06" db="EMBL/GenBank/DDBJ databases">
        <title>Novel microbial phyla capable of carbon fixation and sulfur reduction in deep-sea sediments.</title>
        <authorList>
            <person name="Huang J."/>
            <person name="Baker B."/>
            <person name="Wang Y."/>
        </authorList>
    </citation>
    <scope>NUCLEOTIDE SEQUENCE [LARGE SCALE GENOMIC DNA]</scope>
    <source>
        <strain evidence="13">B3_TA06</strain>
    </source>
</reference>
<evidence type="ECO:0000259" key="12">
    <source>
        <dbReference type="Pfam" id="PF13288"/>
    </source>
</evidence>
<feature type="binding site" evidence="9">
    <location>
        <position position="208"/>
    </location>
    <ligand>
        <name>1-deoxy-D-xylulose 5-phosphate</name>
        <dbReference type="ChEBI" id="CHEBI:57792"/>
    </ligand>
</feature>
<comment type="similarity">
    <text evidence="2 9">Belongs to the DXR family.</text>
</comment>
<evidence type="ECO:0000256" key="5">
    <source>
        <dbReference type="ARBA" id="ARBA00023002"/>
    </source>
</evidence>
<dbReference type="PIRSF" id="PIRSF006205">
    <property type="entry name" value="Dxp_reductismrs"/>
    <property type="match status" value="1"/>
</dbReference>
<feature type="binding site" evidence="9">
    <location>
        <position position="209"/>
    </location>
    <ligand>
        <name>1-deoxy-D-xylulose 5-phosphate</name>
        <dbReference type="ChEBI" id="CHEBI:57792"/>
    </ligand>
</feature>
<dbReference type="InterPro" id="IPR003821">
    <property type="entry name" value="DXP_reductoisomerase"/>
</dbReference>
<keyword evidence="6 9" id="KW-0464">Manganese</keyword>
<feature type="binding site" evidence="9">
    <location>
        <position position="145"/>
    </location>
    <ligand>
        <name>1-deoxy-D-xylulose 5-phosphate</name>
        <dbReference type="ChEBI" id="CHEBI:57792"/>
    </ligand>
</feature>
<dbReference type="InterPro" id="IPR036291">
    <property type="entry name" value="NAD(P)-bd_dom_sf"/>
</dbReference>
<evidence type="ECO:0000256" key="1">
    <source>
        <dbReference type="ARBA" id="ARBA00005094"/>
    </source>
</evidence>
<dbReference type="NCBIfam" id="TIGR00243">
    <property type="entry name" value="Dxr"/>
    <property type="match status" value="1"/>
</dbReference>
<name>A0A532VA22_UNCT6</name>
<keyword evidence="4 9" id="KW-0521">NADP</keyword>
<gene>
    <name evidence="9" type="primary">dxr</name>
    <name evidence="13" type="ORF">CEE36_02275</name>
</gene>
<keyword evidence="7 9" id="KW-0414">Isoprene biosynthesis</keyword>
<dbReference type="SUPFAM" id="SSF55347">
    <property type="entry name" value="Glyceraldehyde-3-phosphate dehydrogenase-like, C-terminal domain"/>
    <property type="match status" value="1"/>
</dbReference>
<dbReference type="GO" id="GO:0070402">
    <property type="term" value="F:NADPH binding"/>
    <property type="evidence" value="ECO:0007669"/>
    <property type="project" value="InterPro"/>
</dbReference>
<dbReference type="SUPFAM" id="SSF69055">
    <property type="entry name" value="1-deoxy-D-xylulose-5-phosphate reductoisomerase, C-terminal domain"/>
    <property type="match status" value="1"/>
</dbReference>
<dbReference type="FunFam" id="3.40.50.720:FF:000045">
    <property type="entry name" value="1-deoxy-D-xylulose 5-phosphate reductoisomerase"/>
    <property type="match status" value="1"/>
</dbReference>
<comment type="cofactor">
    <cofactor evidence="9">
        <name>Mg(2+)</name>
        <dbReference type="ChEBI" id="CHEBI:18420"/>
    </cofactor>
    <cofactor evidence="9">
        <name>Mn(2+)</name>
        <dbReference type="ChEBI" id="CHEBI:29035"/>
    </cofactor>
</comment>
<evidence type="ECO:0000256" key="4">
    <source>
        <dbReference type="ARBA" id="ARBA00022857"/>
    </source>
</evidence>
<dbReference type="Gene3D" id="1.10.1740.10">
    <property type="match status" value="1"/>
</dbReference>
<feature type="binding site" evidence="9">
    <location>
        <position position="212"/>
    </location>
    <ligand>
        <name>1-deoxy-D-xylulose 5-phosphate</name>
        <dbReference type="ChEBI" id="CHEBI:57792"/>
    </ligand>
</feature>